<protein>
    <submittedName>
        <fullName evidence="1">Uncharacterized protein</fullName>
    </submittedName>
</protein>
<sequence>MILEKRQRSPLFPYFYRYISYKIKKYGNNSDRRDIWTRSGTYSPDFKKTQKAAFSCAEKTAPLPIPDWHH</sequence>
<accession>A0ABT2UI77</accession>
<keyword evidence="2" id="KW-1185">Reference proteome</keyword>
<reference evidence="1 2" key="1">
    <citation type="submission" date="2022-09" db="EMBL/GenBank/DDBJ databases">
        <authorList>
            <person name="Han X.L."/>
            <person name="Wang Q."/>
            <person name="Lu T."/>
        </authorList>
    </citation>
    <scope>NUCLEOTIDE SEQUENCE [LARGE SCALE GENOMIC DNA]</scope>
    <source>
        <strain evidence="1 2">WQ 127069</strain>
    </source>
</reference>
<evidence type="ECO:0000313" key="2">
    <source>
        <dbReference type="Proteomes" id="UP001652445"/>
    </source>
</evidence>
<evidence type="ECO:0000313" key="1">
    <source>
        <dbReference type="EMBL" id="MCU6794317.1"/>
    </source>
</evidence>
<organism evidence="1 2">
    <name type="scientific">Paenibacillus baimaensis</name>
    <dbReference type="NCBI Taxonomy" id="2982185"/>
    <lineage>
        <taxon>Bacteria</taxon>
        <taxon>Bacillati</taxon>
        <taxon>Bacillota</taxon>
        <taxon>Bacilli</taxon>
        <taxon>Bacillales</taxon>
        <taxon>Paenibacillaceae</taxon>
        <taxon>Paenibacillus</taxon>
    </lineage>
</organism>
<dbReference type="EMBL" id="JAOQIO010000084">
    <property type="protein sequence ID" value="MCU6794317.1"/>
    <property type="molecule type" value="Genomic_DNA"/>
</dbReference>
<proteinExistence type="predicted"/>
<gene>
    <name evidence="1" type="ORF">OB236_19620</name>
</gene>
<dbReference type="RefSeq" id="WP_262685485.1">
    <property type="nucleotide sequence ID" value="NZ_JAOQIO010000084.1"/>
</dbReference>
<dbReference type="Proteomes" id="UP001652445">
    <property type="component" value="Unassembled WGS sequence"/>
</dbReference>
<comment type="caution">
    <text evidence="1">The sequence shown here is derived from an EMBL/GenBank/DDBJ whole genome shotgun (WGS) entry which is preliminary data.</text>
</comment>
<name>A0ABT2UI77_9BACL</name>